<evidence type="ECO:0000313" key="1">
    <source>
        <dbReference type="EMBL" id="KAH9837465.1"/>
    </source>
</evidence>
<dbReference type="EMBL" id="RIBY02000779">
    <property type="protein sequence ID" value="KAH9837465.1"/>
    <property type="molecule type" value="Genomic_DNA"/>
</dbReference>
<dbReference type="Proteomes" id="UP001138500">
    <property type="component" value="Unassembled WGS sequence"/>
</dbReference>
<evidence type="ECO:0000313" key="2">
    <source>
        <dbReference type="Proteomes" id="UP001138500"/>
    </source>
</evidence>
<protein>
    <submittedName>
        <fullName evidence="1">Uncharacterized protein</fullName>
    </submittedName>
</protein>
<keyword evidence="2" id="KW-1185">Reference proteome</keyword>
<reference evidence="1 2" key="2">
    <citation type="journal article" date="2021" name="Curr. Genet.">
        <title>Genetic response to nitrogen starvation in the aggressive Eucalyptus foliar pathogen Teratosphaeria destructans.</title>
        <authorList>
            <person name="Havenga M."/>
            <person name="Wingfield B.D."/>
            <person name="Wingfield M.J."/>
            <person name="Dreyer L.L."/>
            <person name="Roets F."/>
            <person name="Aylward J."/>
        </authorList>
    </citation>
    <scope>NUCLEOTIDE SEQUENCE [LARGE SCALE GENOMIC DNA]</scope>
    <source>
        <strain evidence="1">CMW44962</strain>
    </source>
</reference>
<accession>A0A9W7SWT3</accession>
<organism evidence="1 2">
    <name type="scientific">Teratosphaeria destructans</name>
    <dbReference type="NCBI Taxonomy" id="418781"/>
    <lineage>
        <taxon>Eukaryota</taxon>
        <taxon>Fungi</taxon>
        <taxon>Dikarya</taxon>
        <taxon>Ascomycota</taxon>
        <taxon>Pezizomycotina</taxon>
        <taxon>Dothideomycetes</taxon>
        <taxon>Dothideomycetidae</taxon>
        <taxon>Mycosphaerellales</taxon>
        <taxon>Teratosphaeriaceae</taxon>
        <taxon>Teratosphaeria</taxon>
    </lineage>
</organism>
<comment type="caution">
    <text evidence="1">The sequence shown here is derived from an EMBL/GenBank/DDBJ whole genome shotgun (WGS) entry which is preliminary data.</text>
</comment>
<name>A0A9W7SWT3_9PEZI</name>
<gene>
    <name evidence="1" type="ORF">Tdes44962_MAKER01821</name>
</gene>
<reference evidence="1 2" key="1">
    <citation type="journal article" date="2018" name="IMA Fungus">
        <title>IMA Genome-F 10: Nine draft genome sequences of Claviceps purpurea s.lat., including C. arundinis, C. humidiphila, and C. cf. spartinae, pseudomolecules for the pitch canker pathogen Fusarium circinatum, draft genome of Davidsoniella eucalypti, Grosmannia galeiformis, Quambalaria eucalypti, and Teratosphaeria destructans.</title>
        <authorList>
            <person name="Wingfield B.D."/>
            <person name="Liu M."/>
            <person name="Nguyen H.D."/>
            <person name="Lane F.A."/>
            <person name="Morgan S.W."/>
            <person name="De Vos L."/>
            <person name="Wilken P.M."/>
            <person name="Duong T.A."/>
            <person name="Aylward J."/>
            <person name="Coetzee M.P."/>
            <person name="Dadej K."/>
            <person name="De Beer Z.W."/>
            <person name="Findlay W."/>
            <person name="Havenga M."/>
            <person name="Kolarik M."/>
            <person name="Menzies J.G."/>
            <person name="Naidoo K."/>
            <person name="Pochopski O."/>
            <person name="Shoukouhi P."/>
            <person name="Santana Q.C."/>
            <person name="Seifert K.A."/>
            <person name="Soal N."/>
            <person name="Steenkamp E.T."/>
            <person name="Tatham C.T."/>
            <person name="van der Nest M.A."/>
            <person name="Wingfield M.J."/>
        </authorList>
    </citation>
    <scope>NUCLEOTIDE SEQUENCE [LARGE SCALE GENOMIC DNA]</scope>
    <source>
        <strain evidence="1">CMW44962</strain>
    </source>
</reference>
<dbReference type="AlphaFoldDB" id="A0A9W7SWT3"/>
<proteinExistence type="predicted"/>
<sequence>MPLVDNHPAFLRERLERMPGDEESGFDAVFVEEFEQAAHAQGAGEETARDIACRVLAAVAAEPAGHGVDVD</sequence>